<protein>
    <submittedName>
        <fullName evidence="1">Uncharacterized protein</fullName>
    </submittedName>
</protein>
<dbReference type="Proteomes" id="UP000468943">
    <property type="component" value="Unassembled WGS sequence"/>
</dbReference>
<name>A0A6I4SM90_9SPHN</name>
<dbReference type="AlphaFoldDB" id="A0A6I4SM90"/>
<organism evidence="1 2">
    <name type="scientific">Pontixanthobacter gangjinensis</name>
    <dbReference type="NCBI Taxonomy" id="1028742"/>
    <lineage>
        <taxon>Bacteria</taxon>
        <taxon>Pseudomonadati</taxon>
        <taxon>Pseudomonadota</taxon>
        <taxon>Alphaproteobacteria</taxon>
        <taxon>Sphingomonadales</taxon>
        <taxon>Erythrobacteraceae</taxon>
        <taxon>Pontixanthobacter</taxon>
    </lineage>
</organism>
<keyword evidence="2" id="KW-1185">Reference proteome</keyword>
<dbReference type="RefSeq" id="WP_160597159.1">
    <property type="nucleotide sequence ID" value="NZ_WTYS01000001.1"/>
</dbReference>
<sequence length="382" mass="40386">MRRIWAGLLTGVIGVMGGSALSLQAYSKVRPEAAQLIPWSSEAQKQAAQAAIGKGSRQAAAKFGKHAVAAMPIDQFALAVSSPAMPPERQLIILNLAAALGWRDAATNIALVEAALREAEPVVAAQRIDALGRTIGAETATPLTDRLLGIEGGIAALAVRAQTRTGKGWWEGYFRSQPANRKIAEQRTALLGQFDRADGAWLAIMIRDAAIGFSKSGYDDLTMQAWRASLPPGAPFAGPIYDPQFTKGVPKAAAIGGEWQLARAAPVLISKAENGGIVIERTQDASGPIFSQLLSVGPGRWRFGVDGTATGTPELEWRMSCAGKSAGNSGHQLSKTSGDKDYTITIAAGCPTARLTLFAAPKQSADDAIFELRRLTMVRTEQ</sequence>
<reference evidence="1 2" key="1">
    <citation type="submission" date="2019-12" db="EMBL/GenBank/DDBJ databases">
        <title>Genomic-based taxomic classification of the family Erythrobacteraceae.</title>
        <authorList>
            <person name="Xu L."/>
        </authorList>
    </citation>
    <scope>NUCLEOTIDE SEQUENCE [LARGE SCALE GENOMIC DNA]</scope>
    <source>
        <strain evidence="1 2">JCM 17802</strain>
    </source>
</reference>
<evidence type="ECO:0000313" key="2">
    <source>
        <dbReference type="Proteomes" id="UP000468943"/>
    </source>
</evidence>
<dbReference type="OrthoDB" id="7409838at2"/>
<accession>A0A6I4SM90</accession>
<proteinExistence type="predicted"/>
<evidence type="ECO:0000313" key="1">
    <source>
        <dbReference type="EMBL" id="MXO55882.1"/>
    </source>
</evidence>
<gene>
    <name evidence="1" type="ORF">GRI36_03200</name>
</gene>
<comment type="caution">
    <text evidence="1">The sequence shown here is derived from an EMBL/GenBank/DDBJ whole genome shotgun (WGS) entry which is preliminary data.</text>
</comment>
<dbReference type="EMBL" id="WTYS01000001">
    <property type="protein sequence ID" value="MXO55882.1"/>
    <property type="molecule type" value="Genomic_DNA"/>
</dbReference>